<feature type="non-terminal residue" evidence="1">
    <location>
        <position position="149"/>
    </location>
</feature>
<keyword evidence="2" id="KW-1185">Reference proteome</keyword>
<evidence type="ECO:0000313" key="2">
    <source>
        <dbReference type="Proteomes" id="UP000193719"/>
    </source>
</evidence>
<sequence length="149" mass="17170">ISKNEVLKIRNKYYLTFFCKNDICMQYDLGQGYINIPDINGNEIEYIINMCSRSDIESNNCIVHRYCNKDSECLYNECFIMTDLSKQYGRATGICTITNNTEISHCDVIYSRTRLFKSNSGYMYCGKGYKESCKSNLECSSQLCSDGKC</sequence>
<protein>
    <submittedName>
        <fullName evidence="1">Uncharacterized protein</fullName>
    </submittedName>
</protein>
<dbReference type="EMBL" id="MCFH01000022">
    <property type="protein sequence ID" value="ORX49952.1"/>
    <property type="molecule type" value="Genomic_DNA"/>
</dbReference>
<organism evidence="1 2">
    <name type="scientific">Piromyces finnis</name>
    <dbReference type="NCBI Taxonomy" id="1754191"/>
    <lineage>
        <taxon>Eukaryota</taxon>
        <taxon>Fungi</taxon>
        <taxon>Fungi incertae sedis</taxon>
        <taxon>Chytridiomycota</taxon>
        <taxon>Chytridiomycota incertae sedis</taxon>
        <taxon>Neocallimastigomycetes</taxon>
        <taxon>Neocallimastigales</taxon>
        <taxon>Neocallimastigaceae</taxon>
        <taxon>Piromyces</taxon>
    </lineage>
</organism>
<feature type="non-terminal residue" evidence="1">
    <location>
        <position position="1"/>
    </location>
</feature>
<dbReference type="Proteomes" id="UP000193719">
    <property type="component" value="Unassembled WGS sequence"/>
</dbReference>
<gene>
    <name evidence="1" type="ORF">BCR36DRAFT_230741</name>
</gene>
<proteinExistence type="predicted"/>
<accession>A0A1Y1V9P2</accession>
<dbReference type="OrthoDB" id="2140513at2759"/>
<name>A0A1Y1V9P2_9FUNG</name>
<evidence type="ECO:0000313" key="1">
    <source>
        <dbReference type="EMBL" id="ORX49952.1"/>
    </source>
</evidence>
<reference evidence="1 2" key="2">
    <citation type="submission" date="2016-08" db="EMBL/GenBank/DDBJ databases">
        <title>Pervasive Adenine N6-methylation of Active Genes in Fungi.</title>
        <authorList>
            <consortium name="DOE Joint Genome Institute"/>
            <person name="Mondo S.J."/>
            <person name="Dannebaum R.O."/>
            <person name="Kuo R.C."/>
            <person name="Labutti K."/>
            <person name="Haridas S."/>
            <person name="Kuo A."/>
            <person name="Salamov A."/>
            <person name="Ahrendt S.R."/>
            <person name="Lipzen A."/>
            <person name="Sullivan W."/>
            <person name="Andreopoulos W.B."/>
            <person name="Clum A."/>
            <person name="Lindquist E."/>
            <person name="Daum C."/>
            <person name="Ramamoorthy G.K."/>
            <person name="Gryganskyi A."/>
            <person name="Culley D."/>
            <person name="Magnuson J.K."/>
            <person name="James T.Y."/>
            <person name="O'Malley M.A."/>
            <person name="Stajich J.E."/>
            <person name="Spatafora J.W."/>
            <person name="Visel A."/>
            <person name="Grigoriev I.V."/>
        </authorList>
    </citation>
    <scope>NUCLEOTIDE SEQUENCE [LARGE SCALE GENOMIC DNA]</scope>
    <source>
        <strain evidence="2">finn</strain>
    </source>
</reference>
<comment type="caution">
    <text evidence="1">The sequence shown here is derived from an EMBL/GenBank/DDBJ whole genome shotgun (WGS) entry which is preliminary data.</text>
</comment>
<dbReference type="AlphaFoldDB" id="A0A1Y1V9P2"/>
<reference evidence="1 2" key="1">
    <citation type="submission" date="2016-08" db="EMBL/GenBank/DDBJ databases">
        <title>Genomes of anaerobic fungi encode conserved fungal cellulosomes for biomass hydrolysis.</title>
        <authorList>
            <consortium name="DOE Joint Genome Institute"/>
            <person name="Haitjema C.H."/>
            <person name="Gilmore S.P."/>
            <person name="Henske J.K."/>
            <person name="Solomon K.V."/>
            <person name="De Groot R."/>
            <person name="Kuo A."/>
            <person name="Mondo S.J."/>
            <person name="Salamov A.A."/>
            <person name="Labutti K."/>
            <person name="Zhao Z."/>
            <person name="Chiniquy J."/>
            <person name="Barry K."/>
            <person name="Brewer H.M."/>
            <person name="Purvine S.O."/>
            <person name="Wright A.T."/>
            <person name="Boxma B."/>
            <person name="Van Alen T."/>
            <person name="Hackstein J.H."/>
            <person name="Baker S.E."/>
            <person name="Grigoriev I.V."/>
            <person name="O'Malley M.A."/>
        </authorList>
    </citation>
    <scope>NUCLEOTIDE SEQUENCE [LARGE SCALE GENOMIC DNA]</scope>
    <source>
        <strain evidence="2">finn</strain>
    </source>
</reference>